<gene>
    <name evidence="3" type="primary">LOC118429854</name>
</gene>
<feature type="region of interest" description="Disordered" evidence="1">
    <location>
        <begin position="88"/>
        <end position="153"/>
    </location>
</feature>
<dbReference type="RefSeq" id="XP_035696375.1">
    <property type="nucleotide sequence ID" value="XM_035840482.1"/>
</dbReference>
<sequence length="153" mass="16711">MSSLGICQPAGDGALNCSGNRHGPSHRSVIPRTRRERRPRRHDSHTACPGTLEGWQGGRDVGNGEQCLRDREKCEAFNLVSFTRPLRQRRQARRQVTHVCPSNNTGAETGKQEKMPPSAEGHGLISIVNQLERTSDGVTAPPQAPKQSGAQND</sequence>
<dbReference type="AlphaFoldDB" id="A0A9J7M8V8"/>
<keyword evidence="2" id="KW-1185">Reference proteome</keyword>
<feature type="compositionally biased region" description="Basic residues" evidence="1">
    <location>
        <begin position="32"/>
        <end position="43"/>
    </location>
</feature>
<accession>A0A9J7M8V8</accession>
<evidence type="ECO:0000313" key="2">
    <source>
        <dbReference type="Proteomes" id="UP000001554"/>
    </source>
</evidence>
<proteinExistence type="predicted"/>
<dbReference type="KEGG" id="bfo:118429854"/>
<reference evidence="3" key="2">
    <citation type="submission" date="2025-08" db="UniProtKB">
        <authorList>
            <consortium name="RefSeq"/>
        </authorList>
    </citation>
    <scope>IDENTIFICATION</scope>
    <source>
        <strain evidence="3">S238N-H82</strain>
        <tissue evidence="3">Testes</tissue>
    </source>
</reference>
<evidence type="ECO:0000313" key="3">
    <source>
        <dbReference type="RefSeq" id="XP_035696375.1"/>
    </source>
</evidence>
<evidence type="ECO:0000256" key="1">
    <source>
        <dbReference type="SAM" id="MobiDB-lite"/>
    </source>
</evidence>
<dbReference type="Proteomes" id="UP000001554">
    <property type="component" value="Chromosome 14"/>
</dbReference>
<name>A0A9J7M8V8_BRAFL</name>
<organism evidence="2 3">
    <name type="scientific">Branchiostoma floridae</name>
    <name type="common">Florida lancelet</name>
    <name type="synonym">Amphioxus</name>
    <dbReference type="NCBI Taxonomy" id="7739"/>
    <lineage>
        <taxon>Eukaryota</taxon>
        <taxon>Metazoa</taxon>
        <taxon>Chordata</taxon>
        <taxon>Cephalochordata</taxon>
        <taxon>Leptocardii</taxon>
        <taxon>Amphioxiformes</taxon>
        <taxon>Branchiostomatidae</taxon>
        <taxon>Branchiostoma</taxon>
    </lineage>
</organism>
<reference evidence="2" key="1">
    <citation type="journal article" date="2020" name="Nat. Ecol. Evol.">
        <title>Deeply conserved synteny resolves early events in vertebrate evolution.</title>
        <authorList>
            <person name="Simakov O."/>
            <person name="Marletaz F."/>
            <person name="Yue J.X."/>
            <person name="O'Connell B."/>
            <person name="Jenkins J."/>
            <person name="Brandt A."/>
            <person name="Calef R."/>
            <person name="Tung C.H."/>
            <person name="Huang T.K."/>
            <person name="Schmutz J."/>
            <person name="Satoh N."/>
            <person name="Yu J.K."/>
            <person name="Putnam N.H."/>
            <person name="Green R.E."/>
            <person name="Rokhsar D.S."/>
        </authorList>
    </citation>
    <scope>NUCLEOTIDE SEQUENCE [LARGE SCALE GENOMIC DNA]</scope>
    <source>
        <strain evidence="2">S238N-H82</strain>
    </source>
</reference>
<protein>
    <submittedName>
        <fullName evidence="3">Uncharacterized protein LOC118429854</fullName>
    </submittedName>
</protein>
<dbReference type="GeneID" id="118429854"/>
<feature type="region of interest" description="Disordered" evidence="1">
    <location>
        <begin position="13"/>
        <end position="60"/>
    </location>
</feature>